<dbReference type="Gene3D" id="1.20.1740.10">
    <property type="entry name" value="Amino acid/polyamine transporter I"/>
    <property type="match status" value="1"/>
</dbReference>
<evidence type="ECO:0000313" key="6">
    <source>
        <dbReference type="Proteomes" id="UP000233469"/>
    </source>
</evidence>
<dbReference type="Proteomes" id="UP000233469">
    <property type="component" value="Unassembled WGS sequence"/>
</dbReference>
<feature type="non-terminal residue" evidence="3">
    <location>
        <position position="1"/>
    </location>
</feature>
<dbReference type="AlphaFoldDB" id="A0A2N1LMC8"/>
<evidence type="ECO:0000313" key="4">
    <source>
        <dbReference type="Proteomes" id="UP000232688"/>
    </source>
</evidence>
<accession>A0A2N1LMC8</accession>
<evidence type="ECO:0000313" key="3">
    <source>
        <dbReference type="EMBL" id="PKK50519.1"/>
    </source>
</evidence>
<evidence type="ECO:0000313" key="2">
    <source>
        <dbReference type="EMBL" id="PKC51402.1"/>
    </source>
</evidence>
<dbReference type="Proteomes" id="UP000232722">
    <property type="component" value="Unassembled WGS sequence"/>
</dbReference>
<proteinExistence type="predicted"/>
<dbReference type="EMBL" id="LLXL01008490">
    <property type="protein sequence ID" value="PKK50519.1"/>
    <property type="molecule type" value="Genomic_DNA"/>
</dbReference>
<organism evidence="3 6">
    <name type="scientific">Rhizophagus irregularis</name>
    <dbReference type="NCBI Taxonomy" id="588596"/>
    <lineage>
        <taxon>Eukaryota</taxon>
        <taxon>Fungi</taxon>
        <taxon>Fungi incertae sedis</taxon>
        <taxon>Mucoromycota</taxon>
        <taxon>Glomeromycotina</taxon>
        <taxon>Glomeromycetes</taxon>
        <taxon>Glomerales</taxon>
        <taxon>Glomeraceae</taxon>
        <taxon>Rhizophagus</taxon>
    </lineage>
</organism>
<reference evidence="1 5" key="2">
    <citation type="submission" date="2017-09" db="EMBL/GenBank/DDBJ databases">
        <title>Extensive intraspecific genome diversity in a model arbuscular mycorrhizal fungus.</title>
        <authorList>
            <person name="Chen E.C."/>
            <person name="Morin E."/>
            <person name="Beaudet D."/>
            <person name="Noel J."/>
            <person name="Ndikumana S."/>
            <person name="Charron P."/>
            <person name="St-Onge C."/>
            <person name="Giorgi J."/>
            <person name="Grigoriev I.V."/>
            <person name="Roux C."/>
            <person name="Martin F.M."/>
            <person name="Corradi N."/>
        </authorList>
    </citation>
    <scope>NUCLEOTIDE SEQUENCE [LARGE SCALE GENOMIC DNA]</scope>
    <source>
        <strain evidence="1 5">A5</strain>
    </source>
</reference>
<comment type="caution">
    <text evidence="3">The sequence shown here is derived from an EMBL/GenBank/DDBJ whole genome shotgun (WGS) entry which is preliminary data.</text>
</comment>
<gene>
    <name evidence="2" type="ORF">RhiirA1_483820</name>
    <name evidence="1" type="ORF">RhiirA5_443750</name>
    <name evidence="3" type="ORF">RhiirC2_803366</name>
</gene>
<dbReference type="EMBL" id="LLXH01007709">
    <property type="protein sequence ID" value="PKC51402.1"/>
    <property type="molecule type" value="Genomic_DNA"/>
</dbReference>
<name>A0A2N1LMC8_9GLOM</name>
<dbReference type="Proteomes" id="UP000232688">
    <property type="component" value="Unassembled WGS sequence"/>
</dbReference>
<reference evidence="4 6" key="3">
    <citation type="submission" date="2017-10" db="EMBL/GenBank/DDBJ databases">
        <title>Extensive intraspecific genome diversity in a model arbuscular mycorrhizal fungus.</title>
        <authorList>
            <person name="Chen E.C.H."/>
            <person name="Morin E."/>
            <person name="Baudet D."/>
            <person name="Noel J."/>
            <person name="Ndikumana S."/>
            <person name="Charron P."/>
            <person name="St-Onge C."/>
            <person name="Giorgi J."/>
            <person name="Grigoriev I.V."/>
            <person name="Roux C."/>
            <person name="Martin F.M."/>
            <person name="Corradi N."/>
        </authorList>
    </citation>
    <scope>NUCLEOTIDE SEQUENCE [LARGE SCALE GENOMIC DNA]</scope>
    <source>
        <strain evidence="2 4">A1</strain>
        <strain evidence="3 6">C2</strain>
    </source>
</reference>
<evidence type="ECO:0000313" key="5">
    <source>
        <dbReference type="Proteomes" id="UP000232722"/>
    </source>
</evidence>
<evidence type="ECO:0000313" key="1">
    <source>
        <dbReference type="EMBL" id="PKB92691.1"/>
    </source>
</evidence>
<protein>
    <submittedName>
        <fullName evidence="3">Uncharacterized protein</fullName>
    </submittedName>
</protein>
<dbReference type="VEuPathDB" id="FungiDB:RhiirA1_483820"/>
<reference evidence="5 6" key="1">
    <citation type="submission" date="2016-04" db="EMBL/GenBank/DDBJ databases">
        <title>Genome analyses suggest a sexual origin of heterokaryosis in a supposedly ancient asexual fungus.</title>
        <authorList>
            <person name="Ropars J."/>
            <person name="Sedzielewska K."/>
            <person name="Noel J."/>
            <person name="Charron P."/>
            <person name="Farinelli L."/>
            <person name="Marton T."/>
            <person name="Kruger M."/>
            <person name="Pelin A."/>
            <person name="Brachmann A."/>
            <person name="Corradi N."/>
        </authorList>
    </citation>
    <scope>NUCLEOTIDE SEQUENCE [LARGE SCALE GENOMIC DNA]</scope>
    <source>
        <strain evidence="1 5">A5</strain>
        <strain evidence="3 6">C2</strain>
    </source>
</reference>
<reference evidence="2 4" key="4">
    <citation type="submission" date="2017-10" db="EMBL/GenBank/DDBJ databases">
        <title>Genome analyses suggest a sexual origin of heterokaryosis in a supposedly ancient asexual fungus.</title>
        <authorList>
            <person name="Corradi N."/>
            <person name="Sedzielewska K."/>
            <person name="Noel J."/>
            <person name="Charron P."/>
            <person name="Farinelli L."/>
            <person name="Marton T."/>
            <person name="Kruger M."/>
            <person name="Pelin A."/>
            <person name="Brachmann A."/>
            <person name="Corradi N."/>
        </authorList>
    </citation>
    <scope>NUCLEOTIDE SEQUENCE [LARGE SCALE GENOMIC DNA]</scope>
    <source>
        <strain evidence="2 4">A1</strain>
    </source>
</reference>
<dbReference type="EMBL" id="LLXJ01010208">
    <property type="protein sequence ID" value="PKB92691.1"/>
    <property type="molecule type" value="Genomic_DNA"/>
</dbReference>
<sequence length="67" mass="7406">GLAIIKLTTYSIIAIAGIYGLYQNKEISGNNWKTKINGNTGIAEYSSAILLIMFSYNGWNNLNYNSI</sequence>